<dbReference type="InterPro" id="IPR011701">
    <property type="entry name" value="MFS"/>
</dbReference>
<feature type="transmembrane region" description="Helical" evidence="8">
    <location>
        <begin position="320"/>
        <end position="339"/>
    </location>
</feature>
<dbReference type="RefSeq" id="WP_163892154.1">
    <property type="nucleotide sequence ID" value="NZ_JAAFYS010000002.1"/>
</dbReference>
<dbReference type="Proteomes" id="UP000474757">
    <property type="component" value="Unassembled WGS sequence"/>
</dbReference>
<dbReference type="PROSITE" id="PS50850">
    <property type="entry name" value="MFS"/>
    <property type="match status" value="1"/>
</dbReference>
<feature type="transmembrane region" description="Helical" evidence="8">
    <location>
        <begin position="386"/>
        <end position="406"/>
    </location>
</feature>
<protein>
    <recommendedName>
        <fullName evidence="8">Bcr/CflA family efflux transporter</fullName>
    </recommendedName>
</protein>
<accession>A0A6B2JWH8</accession>
<dbReference type="InterPro" id="IPR020846">
    <property type="entry name" value="MFS_dom"/>
</dbReference>
<feature type="domain" description="Major facilitator superfamily (MFS) profile" evidence="9">
    <location>
        <begin position="26"/>
        <end position="410"/>
    </location>
</feature>
<evidence type="ECO:0000256" key="4">
    <source>
        <dbReference type="ARBA" id="ARBA00022475"/>
    </source>
</evidence>
<dbReference type="GO" id="GO:1990961">
    <property type="term" value="P:xenobiotic detoxification by transmembrane export across the plasma membrane"/>
    <property type="evidence" value="ECO:0007669"/>
    <property type="project" value="InterPro"/>
</dbReference>
<feature type="transmembrane region" description="Helical" evidence="8">
    <location>
        <begin position="351"/>
        <end position="374"/>
    </location>
</feature>
<gene>
    <name evidence="10" type="ORF">GZA08_08515</name>
</gene>
<evidence type="ECO:0000259" key="9">
    <source>
        <dbReference type="PROSITE" id="PS50850"/>
    </source>
</evidence>
<keyword evidence="5 8" id="KW-0812">Transmembrane</keyword>
<dbReference type="PANTHER" id="PTHR42718:SF46">
    <property type="entry name" value="BLR6921 PROTEIN"/>
    <property type="match status" value="1"/>
</dbReference>
<evidence type="ECO:0000256" key="3">
    <source>
        <dbReference type="ARBA" id="ARBA00022448"/>
    </source>
</evidence>
<comment type="subcellular location">
    <subcellularLocation>
        <location evidence="8">Cell inner membrane</location>
        <topology evidence="8">Multi-pass membrane protein</topology>
    </subcellularLocation>
    <subcellularLocation>
        <location evidence="1">Cell membrane</location>
        <topology evidence="1">Multi-pass membrane protein</topology>
    </subcellularLocation>
</comment>
<proteinExistence type="inferred from homology"/>
<evidence type="ECO:0000313" key="10">
    <source>
        <dbReference type="EMBL" id="NDV01009.1"/>
    </source>
</evidence>
<dbReference type="EMBL" id="JAAGAB010000002">
    <property type="protein sequence ID" value="NDV01009.1"/>
    <property type="molecule type" value="Genomic_DNA"/>
</dbReference>
<evidence type="ECO:0000256" key="2">
    <source>
        <dbReference type="ARBA" id="ARBA00006236"/>
    </source>
</evidence>
<feature type="transmembrane region" description="Helical" evidence="8">
    <location>
        <begin position="117"/>
        <end position="137"/>
    </location>
</feature>
<evidence type="ECO:0000256" key="5">
    <source>
        <dbReference type="ARBA" id="ARBA00022692"/>
    </source>
</evidence>
<feature type="transmembrane region" description="Helical" evidence="8">
    <location>
        <begin position="258"/>
        <end position="280"/>
    </location>
</feature>
<keyword evidence="8" id="KW-0997">Cell inner membrane</keyword>
<dbReference type="NCBIfam" id="TIGR00710">
    <property type="entry name" value="efflux_Bcr_CflA"/>
    <property type="match status" value="1"/>
</dbReference>
<dbReference type="Gene3D" id="1.20.1720.10">
    <property type="entry name" value="Multidrug resistance protein D"/>
    <property type="match status" value="1"/>
</dbReference>
<feature type="transmembrane region" description="Helical" evidence="8">
    <location>
        <begin position="60"/>
        <end position="80"/>
    </location>
</feature>
<name>A0A6B2JWH8_9RHOB</name>
<dbReference type="GO" id="GO:0042910">
    <property type="term" value="F:xenobiotic transmembrane transporter activity"/>
    <property type="evidence" value="ECO:0007669"/>
    <property type="project" value="InterPro"/>
</dbReference>
<dbReference type="GO" id="GO:0005886">
    <property type="term" value="C:plasma membrane"/>
    <property type="evidence" value="ECO:0007669"/>
    <property type="project" value="UniProtKB-SubCell"/>
</dbReference>
<dbReference type="CDD" id="cd17320">
    <property type="entry name" value="MFS_MdfA_MDR_like"/>
    <property type="match status" value="1"/>
</dbReference>
<feature type="transmembrane region" description="Helical" evidence="8">
    <location>
        <begin position="149"/>
        <end position="171"/>
    </location>
</feature>
<organism evidence="10 11">
    <name type="scientific">Pseudoroseicyclus tamaricis</name>
    <dbReference type="NCBI Taxonomy" id="2705421"/>
    <lineage>
        <taxon>Bacteria</taxon>
        <taxon>Pseudomonadati</taxon>
        <taxon>Pseudomonadota</taxon>
        <taxon>Alphaproteobacteria</taxon>
        <taxon>Rhodobacterales</taxon>
        <taxon>Paracoccaceae</taxon>
        <taxon>Pseudoroseicyclus</taxon>
    </lineage>
</organism>
<dbReference type="InterPro" id="IPR036259">
    <property type="entry name" value="MFS_trans_sf"/>
</dbReference>
<dbReference type="InterPro" id="IPR004812">
    <property type="entry name" value="Efflux_drug-R_Bcr/CmlA"/>
</dbReference>
<evidence type="ECO:0000256" key="7">
    <source>
        <dbReference type="ARBA" id="ARBA00023136"/>
    </source>
</evidence>
<dbReference type="PROSITE" id="PS00216">
    <property type="entry name" value="SUGAR_TRANSPORT_1"/>
    <property type="match status" value="1"/>
</dbReference>
<keyword evidence="3 8" id="KW-0813">Transport</keyword>
<dbReference type="AlphaFoldDB" id="A0A6B2JWH8"/>
<reference evidence="10 11" key="1">
    <citation type="submission" date="2020-02" db="EMBL/GenBank/DDBJ databases">
        <title>Pseudoroseicyclus tamarix, sp. nov., isolated from offshore sediment of a Tamarix chinensis forest.</title>
        <authorList>
            <person name="Gai Y."/>
        </authorList>
    </citation>
    <scope>NUCLEOTIDE SEQUENCE [LARGE SCALE GENOMIC DNA]</scope>
    <source>
        <strain evidence="10 11">CLL3-39</strain>
    </source>
</reference>
<evidence type="ECO:0000313" key="11">
    <source>
        <dbReference type="Proteomes" id="UP000474757"/>
    </source>
</evidence>
<feature type="transmembrane region" description="Helical" evidence="8">
    <location>
        <begin position="92"/>
        <end position="111"/>
    </location>
</feature>
<evidence type="ECO:0000256" key="8">
    <source>
        <dbReference type="RuleBase" id="RU365088"/>
    </source>
</evidence>
<keyword evidence="11" id="KW-1185">Reference proteome</keyword>
<dbReference type="InterPro" id="IPR005829">
    <property type="entry name" value="Sugar_transporter_CS"/>
</dbReference>
<comment type="caution">
    <text evidence="10">The sequence shown here is derived from an EMBL/GenBank/DDBJ whole genome shotgun (WGS) entry which is preliminary data.</text>
</comment>
<sequence>MTATAPADAPTGPPAIRFLDRRTPPHILTLTLIASMSALSMSIFLPSLAAMARYFGADYAVMQLAVSAYLASTAFVQLFVGPLSDRFGRRPVVLGALIVFVLATIGCALAPTTGIFLAFRMLQACVAACMALSRAIVRDMVPAEQAASMLGYVTMGMALVPMIAPTIGGVIDEVLGWRAVFWFLCLFATGIIALCWADQGETLAGGRGLSLRAQVKNYPELLQSRRFWGYVICAAAGSGSFFALLGGASYVASALFGLSPMMTGIAVGSPAIGYALGNFLTGRYAVRAGINAMCLAGTLTSTIGLSAALVAALIFEPSPLLFFGFMPLLGLGNGMMMPSATAGSLSVRPELAGTASGLGMAIAIGGGAVLSALAGSLLSGSGSPLPLQWIMAGSSAVSLIAILMVIRRERSLAVA</sequence>
<feature type="transmembrane region" description="Helical" evidence="8">
    <location>
        <begin position="27"/>
        <end position="48"/>
    </location>
</feature>
<dbReference type="SUPFAM" id="SSF103473">
    <property type="entry name" value="MFS general substrate transporter"/>
    <property type="match status" value="1"/>
</dbReference>
<feature type="transmembrane region" description="Helical" evidence="8">
    <location>
        <begin position="292"/>
        <end position="314"/>
    </location>
</feature>
<feature type="transmembrane region" description="Helical" evidence="8">
    <location>
        <begin position="177"/>
        <end position="197"/>
    </location>
</feature>
<evidence type="ECO:0000256" key="1">
    <source>
        <dbReference type="ARBA" id="ARBA00004651"/>
    </source>
</evidence>
<keyword evidence="7 8" id="KW-0472">Membrane</keyword>
<keyword evidence="4" id="KW-1003">Cell membrane</keyword>
<dbReference type="PANTHER" id="PTHR42718">
    <property type="entry name" value="MAJOR FACILITATOR SUPERFAMILY MULTIDRUG TRANSPORTER MFSC"/>
    <property type="match status" value="1"/>
</dbReference>
<evidence type="ECO:0000256" key="6">
    <source>
        <dbReference type="ARBA" id="ARBA00022989"/>
    </source>
</evidence>
<keyword evidence="6 8" id="KW-1133">Transmembrane helix</keyword>
<feature type="transmembrane region" description="Helical" evidence="8">
    <location>
        <begin position="227"/>
        <end position="252"/>
    </location>
</feature>
<dbReference type="Pfam" id="PF07690">
    <property type="entry name" value="MFS_1"/>
    <property type="match status" value="1"/>
</dbReference>
<comment type="similarity">
    <text evidence="2 8">Belongs to the major facilitator superfamily. Bcr/CmlA family.</text>
</comment>